<evidence type="ECO:0000313" key="4">
    <source>
        <dbReference type="Proteomes" id="UP000270094"/>
    </source>
</evidence>
<feature type="signal peptide" evidence="2">
    <location>
        <begin position="1"/>
        <end position="18"/>
    </location>
</feature>
<feature type="region of interest" description="Disordered" evidence="1">
    <location>
        <begin position="121"/>
        <end position="146"/>
    </location>
</feature>
<sequence length="300" mass="32965">MNRPHLLLLALWALAISAQVVMVQVEPYLSEERSLTAAQELVPTTAVEDLQGDLQIQEWMRELRRVKRAPTRNVQPVVVVLPGFDATRASTYYQDVLYPGPLRRRRAKRARYCPILGGPGSRCKTKGKQKASDEVASDSDDDSARYGSRGAVVLSANGTGRCVVSADQASHFCGMEEEGKPNRRAQIPVESAPCARGATTDVLFAVLVVVHTFVGAANPTTTRGQESGRKICYPHYEDLDTSCTDVTGRTTSGLVAPPVIPHATVRAMAFVPPDNLRRLVIQYYRQQGKLMPKNMTFTPK</sequence>
<organism evidence="3 4">
    <name type="scientific">Strongylus vulgaris</name>
    <name type="common">Blood worm</name>
    <dbReference type="NCBI Taxonomy" id="40348"/>
    <lineage>
        <taxon>Eukaryota</taxon>
        <taxon>Metazoa</taxon>
        <taxon>Ecdysozoa</taxon>
        <taxon>Nematoda</taxon>
        <taxon>Chromadorea</taxon>
        <taxon>Rhabditida</taxon>
        <taxon>Rhabditina</taxon>
        <taxon>Rhabditomorpha</taxon>
        <taxon>Strongyloidea</taxon>
        <taxon>Strongylidae</taxon>
        <taxon>Strongylus</taxon>
    </lineage>
</organism>
<accession>A0A3P7IC05</accession>
<name>A0A3P7IC05_STRVU</name>
<dbReference type="AlphaFoldDB" id="A0A3P7IC05"/>
<evidence type="ECO:0000313" key="3">
    <source>
        <dbReference type="EMBL" id="VDM65363.1"/>
    </source>
</evidence>
<evidence type="ECO:0000256" key="2">
    <source>
        <dbReference type="SAM" id="SignalP"/>
    </source>
</evidence>
<proteinExistence type="predicted"/>
<reference evidence="3 4" key="1">
    <citation type="submission" date="2018-11" db="EMBL/GenBank/DDBJ databases">
        <authorList>
            <consortium name="Pathogen Informatics"/>
        </authorList>
    </citation>
    <scope>NUCLEOTIDE SEQUENCE [LARGE SCALE GENOMIC DNA]</scope>
</reference>
<protein>
    <submittedName>
        <fullName evidence="3">Uncharacterized protein</fullName>
    </submittedName>
</protein>
<dbReference type="OrthoDB" id="5861169at2759"/>
<feature type="chain" id="PRO_5018245414" evidence="2">
    <location>
        <begin position="19"/>
        <end position="300"/>
    </location>
</feature>
<gene>
    <name evidence="3" type="ORF">SVUK_LOCUS361</name>
</gene>
<keyword evidence="2" id="KW-0732">Signal</keyword>
<keyword evidence="4" id="KW-1185">Reference proteome</keyword>
<dbReference type="EMBL" id="UYYB01000578">
    <property type="protein sequence ID" value="VDM65363.1"/>
    <property type="molecule type" value="Genomic_DNA"/>
</dbReference>
<dbReference type="Proteomes" id="UP000270094">
    <property type="component" value="Unassembled WGS sequence"/>
</dbReference>
<evidence type="ECO:0000256" key="1">
    <source>
        <dbReference type="SAM" id="MobiDB-lite"/>
    </source>
</evidence>